<dbReference type="EMBL" id="PYOY01000001">
    <property type="protein sequence ID" value="PSX09956.1"/>
    <property type="molecule type" value="Genomic_DNA"/>
</dbReference>
<proteinExistence type="predicted"/>
<organism evidence="4 5">
    <name type="scientific">Photobacterium angustum</name>
    <dbReference type="NCBI Taxonomy" id="661"/>
    <lineage>
        <taxon>Bacteria</taxon>
        <taxon>Pseudomonadati</taxon>
        <taxon>Pseudomonadota</taxon>
        <taxon>Gammaproteobacteria</taxon>
        <taxon>Vibrionales</taxon>
        <taxon>Vibrionaceae</taxon>
        <taxon>Photobacterium</taxon>
    </lineage>
</organism>
<gene>
    <name evidence="4" type="ORF">C0W41_03945</name>
</gene>
<dbReference type="RefSeq" id="WP_045084108.1">
    <property type="nucleotide sequence ID" value="NZ_JZSV01000001.1"/>
</dbReference>
<dbReference type="Proteomes" id="UP000241440">
    <property type="component" value="Unassembled WGS sequence"/>
</dbReference>
<keyword evidence="1 2" id="KW-0732">Signal</keyword>
<evidence type="ECO:0000256" key="2">
    <source>
        <dbReference type="SAM" id="SignalP"/>
    </source>
</evidence>
<reference evidence="4 5" key="1">
    <citation type="submission" date="2018-01" db="EMBL/GenBank/DDBJ databases">
        <title>Whole genome sequencing of Histamine producing bacteria.</title>
        <authorList>
            <person name="Butler K."/>
        </authorList>
    </citation>
    <scope>NUCLEOTIDE SEQUENCE [LARGE SCALE GENOMIC DNA]</scope>
    <source>
        <strain evidence="4 5">A2-1</strain>
    </source>
</reference>
<dbReference type="InterPro" id="IPR025232">
    <property type="entry name" value="DUF4174"/>
</dbReference>
<evidence type="ECO:0000313" key="5">
    <source>
        <dbReference type="Proteomes" id="UP000241440"/>
    </source>
</evidence>
<dbReference type="GeneID" id="61227762"/>
<evidence type="ECO:0000313" key="4">
    <source>
        <dbReference type="EMBL" id="PSX09956.1"/>
    </source>
</evidence>
<feature type="chain" id="PRO_5032535424" evidence="2">
    <location>
        <begin position="20"/>
        <end position="145"/>
    </location>
</feature>
<comment type="caution">
    <text evidence="4">The sequence shown here is derived from an EMBL/GenBank/DDBJ whole genome shotgun (WGS) entry which is preliminary data.</text>
</comment>
<evidence type="ECO:0000259" key="3">
    <source>
        <dbReference type="Pfam" id="PF13778"/>
    </source>
</evidence>
<dbReference type="Pfam" id="PF13778">
    <property type="entry name" value="DUF4174"/>
    <property type="match status" value="1"/>
</dbReference>
<dbReference type="AlphaFoldDB" id="A0A855SND2"/>
<name>A0A855SND2_PHOAN</name>
<accession>A0A855SND2</accession>
<protein>
    <submittedName>
        <fullName evidence="4">DUF4174 domain-containing protein</fullName>
    </submittedName>
</protein>
<feature type="domain" description="DUF4174" evidence="3">
    <location>
        <begin position="28"/>
        <end position="135"/>
    </location>
</feature>
<sequence length="145" mass="16835">MKYINLLFISGLLSFNASAYPEYGQFKNHRSIIYVADVKDKRVDKFINELNQNKCLLDERDIKTLVITRNGFLLPNHMFNQQQIENMLKSYNLGDGNHIGILIGKDGREKDRWSGDLDWSSLMLLIDDMPLRKAEMAKKKSHCVI</sequence>
<evidence type="ECO:0000256" key="1">
    <source>
        <dbReference type="ARBA" id="ARBA00022729"/>
    </source>
</evidence>
<feature type="signal peptide" evidence="2">
    <location>
        <begin position="1"/>
        <end position="19"/>
    </location>
</feature>